<accession>A0ABW2BPB8</accession>
<proteinExistence type="predicted"/>
<reference evidence="2" key="1">
    <citation type="journal article" date="2019" name="Int. J. Syst. Evol. Microbiol.">
        <title>The Global Catalogue of Microorganisms (GCM) 10K type strain sequencing project: providing services to taxonomists for standard genome sequencing and annotation.</title>
        <authorList>
            <consortium name="The Broad Institute Genomics Platform"/>
            <consortium name="The Broad Institute Genome Sequencing Center for Infectious Disease"/>
            <person name="Wu L."/>
            <person name="Ma J."/>
        </authorList>
    </citation>
    <scope>NUCLEOTIDE SEQUENCE [LARGE SCALE GENOMIC DNA]</scope>
    <source>
        <strain evidence="2">CCUG 48316</strain>
    </source>
</reference>
<evidence type="ECO:0000313" key="2">
    <source>
        <dbReference type="Proteomes" id="UP001596292"/>
    </source>
</evidence>
<sequence>MAILSLSTPARRIGAVLAASALVAGGLLASGILERSAVAQDVEAPLSQDAMKALAPRGAKVAAAADCFACHTARGGAPWAGGLPLETPFGIIHATNISPSPRG</sequence>
<dbReference type="SUPFAM" id="SSF46626">
    <property type="entry name" value="Cytochrome c"/>
    <property type="match status" value="1"/>
</dbReference>
<evidence type="ECO:0008006" key="3">
    <source>
        <dbReference type="Google" id="ProtNLM"/>
    </source>
</evidence>
<name>A0ABW2BPB8_9HYPH</name>
<organism evidence="1 2">
    <name type="scientific">Methylobacterium komagatae</name>
    <dbReference type="NCBI Taxonomy" id="374425"/>
    <lineage>
        <taxon>Bacteria</taxon>
        <taxon>Pseudomonadati</taxon>
        <taxon>Pseudomonadota</taxon>
        <taxon>Alphaproteobacteria</taxon>
        <taxon>Hyphomicrobiales</taxon>
        <taxon>Methylobacteriaceae</taxon>
        <taxon>Methylobacterium</taxon>
    </lineage>
</organism>
<protein>
    <recommendedName>
        <fullName evidence="3">Cytochrome c domain-containing protein</fullName>
    </recommendedName>
</protein>
<dbReference type="RefSeq" id="WP_378974009.1">
    <property type="nucleotide sequence ID" value="NZ_JBHSWN010000001.1"/>
</dbReference>
<dbReference type="EMBL" id="JBHSWN010000001">
    <property type="protein sequence ID" value="MFC6792294.1"/>
    <property type="molecule type" value="Genomic_DNA"/>
</dbReference>
<gene>
    <name evidence="1" type="ORF">ACFQE0_23620</name>
</gene>
<dbReference type="Proteomes" id="UP001596292">
    <property type="component" value="Unassembled WGS sequence"/>
</dbReference>
<comment type="caution">
    <text evidence="1">The sequence shown here is derived from an EMBL/GenBank/DDBJ whole genome shotgun (WGS) entry which is preliminary data.</text>
</comment>
<dbReference type="InterPro" id="IPR036909">
    <property type="entry name" value="Cyt_c-like_dom_sf"/>
</dbReference>
<keyword evidence="2" id="KW-1185">Reference proteome</keyword>
<evidence type="ECO:0000313" key="1">
    <source>
        <dbReference type="EMBL" id="MFC6792294.1"/>
    </source>
</evidence>